<reference evidence="1 2" key="1">
    <citation type="journal article" date="2019" name="Int. J. Syst. Evol. Microbiol.">
        <title>The Global Catalogue of Microorganisms (GCM) 10K type strain sequencing project: providing services to taxonomists for standard genome sequencing and annotation.</title>
        <authorList>
            <consortium name="The Broad Institute Genomics Platform"/>
            <consortium name="The Broad Institute Genome Sequencing Center for Infectious Disease"/>
            <person name="Wu L."/>
            <person name="Ma J."/>
        </authorList>
    </citation>
    <scope>NUCLEOTIDE SEQUENCE [LARGE SCALE GENOMIC DNA]</scope>
    <source>
        <strain evidence="1 2">JCM 15933</strain>
    </source>
</reference>
<evidence type="ECO:0000313" key="1">
    <source>
        <dbReference type="EMBL" id="GAA1542492.1"/>
    </source>
</evidence>
<gene>
    <name evidence="1" type="ORF">GCM10009827_072610</name>
</gene>
<comment type="caution">
    <text evidence="1">The sequence shown here is derived from an EMBL/GenBank/DDBJ whole genome shotgun (WGS) entry which is preliminary data.</text>
</comment>
<protein>
    <recommendedName>
        <fullName evidence="3">DUF3558 domain-containing protein</fullName>
    </recommendedName>
</protein>
<dbReference type="EMBL" id="BAAAQD010000016">
    <property type="protein sequence ID" value="GAA1542492.1"/>
    <property type="molecule type" value="Genomic_DNA"/>
</dbReference>
<proteinExistence type="predicted"/>
<evidence type="ECO:0008006" key="3">
    <source>
        <dbReference type="Google" id="ProtNLM"/>
    </source>
</evidence>
<dbReference type="RefSeq" id="WP_344507229.1">
    <property type="nucleotide sequence ID" value="NZ_BAAAQD010000016.1"/>
</dbReference>
<accession>A0ABN2BKN7</accession>
<sequence>MRRSALLGWIPPAIITVAIAVYAGGVMTGRWDPNPTRADADVVPKVDSTDPEMRKSQELCPFVDHREFLDILEPGAKVKGIGTTYDPGGDSHQCTVSLQYASLRLNVAHDRLRVADYQGLFEQAQPRTVLGRPALWLLDPVPIVNIPLKSASLLVAWDPTDHGGTASIAIIRESHDPGDEARATQIAERILPTLPGWPG</sequence>
<dbReference type="Proteomes" id="UP001501470">
    <property type="component" value="Unassembled WGS sequence"/>
</dbReference>
<name>A0ABN2BKN7_9ACTN</name>
<evidence type="ECO:0000313" key="2">
    <source>
        <dbReference type="Proteomes" id="UP001501470"/>
    </source>
</evidence>
<organism evidence="1 2">
    <name type="scientific">Dactylosporangium maewongense</name>
    <dbReference type="NCBI Taxonomy" id="634393"/>
    <lineage>
        <taxon>Bacteria</taxon>
        <taxon>Bacillati</taxon>
        <taxon>Actinomycetota</taxon>
        <taxon>Actinomycetes</taxon>
        <taxon>Micromonosporales</taxon>
        <taxon>Micromonosporaceae</taxon>
        <taxon>Dactylosporangium</taxon>
    </lineage>
</organism>
<keyword evidence="2" id="KW-1185">Reference proteome</keyword>